<dbReference type="Gene3D" id="3.40.50.1820">
    <property type="entry name" value="alpha/beta hydrolase"/>
    <property type="match status" value="1"/>
</dbReference>
<evidence type="ECO:0000313" key="2">
    <source>
        <dbReference type="EMBL" id="SDC13433.1"/>
    </source>
</evidence>
<gene>
    <name evidence="2" type="ORF">SAMN05216418_1704</name>
</gene>
<dbReference type="STRING" id="993073.AS029_07240"/>
<accession>A0A1G6J482</accession>
<dbReference type="InterPro" id="IPR029058">
    <property type="entry name" value="AB_hydrolase_fold"/>
</dbReference>
<keyword evidence="1" id="KW-1133">Transmembrane helix</keyword>
<dbReference type="AlphaFoldDB" id="A0A1G6J482"/>
<organism evidence="2 3">
    <name type="scientific">Microbacterium enclense</name>
    <dbReference type="NCBI Taxonomy" id="993073"/>
    <lineage>
        <taxon>Bacteria</taxon>
        <taxon>Bacillati</taxon>
        <taxon>Actinomycetota</taxon>
        <taxon>Actinomycetes</taxon>
        <taxon>Micrococcales</taxon>
        <taxon>Microbacteriaceae</taxon>
        <taxon>Microbacterium</taxon>
    </lineage>
</organism>
<name>A0A1G6J482_9MICO</name>
<reference evidence="2 3" key="1">
    <citation type="submission" date="2016-09" db="EMBL/GenBank/DDBJ databases">
        <authorList>
            <person name="Capua I."/>
            <person name="De Benedictis P."/>
            <person name="Joannis T."/>
            <person name="Lombin L.H."/>
            <person name="Cattoli G."/>
        </authorList>
    </citation>
    <scope>NUCLEOTIDE SEQUENCE [LARGE SCALE GENOMIC DNA]</scope>
    <source>
        <strain evidence="2 3">NIO-1002</strain>
    </source>
</reference>
<dbReference type="SUPFAM" id="SSF53474">
    <property type="entry name" value="alpha/beta-Hydrolases"/>
    <property type="match status" value="1"/>
</dbReference>
<dbReference type="OrthoDB" id="3483116at2"/>
<protein>
    <recommendedName>
        <fullName evidence="4">Alpha/beta hydrolase</fullName>
    </recommendedName>
</protein>
<feature type="transmembrane region" description="Helical" evidence="1">
    <location>
        <begin position="440"/>
        <end position="471"/>
    </location>
</feature>
<feature type="transmembrane region" description="Helical" evidence="1">
    <location>
        <begin position="483"/>
        <end position="506"/>
    </location>
</feature>
<keyword evidence="1" id="KW-0472">Membrane</keyword>
<evidence type="ECO:0000256" key="1">
    <source>
        <dbReference type="SAM" id="Phobius"/>
    </source>
</evidence>
<dbReference type="Proteomes" id="UP000183203">
    <property type="component" value="Unassembled WGS sequence"/>
</dbReference>
<dbReference type="EMBL" id="FMYG01000003">
    <property type="protein sequence ID" value="SDC13433.1"/>
    <property type="molecule type" value="Genomic_DNA"/>
</dbReference>
<dbReference type="RefSeq" id="WP_058231907.1">
    <property type="nucleotide sequence ID" value="NZ_FMYG01000003.1"/>
</dbReference>
<keyword evidence="1" id="KW-0812">Transmembrane</keyword>
<proteinExistence type="predicted"/>
<evidence type="ECO:0000313" key="3">
    <source>
        <dbReference type="Proteomes" id="UP000183203"/>
    </source>
</evidence>
<sequence length="600" mass="64552">MTSADSKPILVFLHGVGDGDPDNRWRARLDESLALMGYPGLDAERFIAPKYAHALKGRDEDFALPPVTVKQPSREAARQNRRAFERRMGAIEFRLGRHERGGGVIGLDAAVRAAVGLPSFAQARNYLTDRHIRSQVLCRILQQLPDSGRIVIVGHSLGSVIAADLIVRLPPGLEVSGLITIGSPLANPGFDFDKLREILREPPTNLTWWVNFWNVSDLVAAHRGVSSVFPWMIDFRIDTKVLVSKRAHSADEYLSSTDVVEAIGFGLFGSQSKELAFVERGADIPPDATELLALLALRYAHLLKNRLEGDQRDRFAGAIRSVQAVAIDEIAARNAAIGRLMPSELARLAFDRSDPRAAVPEPAPSRHLTKEDAVVVLTMLASENPIRPFEIAMSKETRQLAMQDLTAEAGLGSQYGTDVFIAVKRSADNLSARSMNLLKLGAISIGAVAIVVATGGLALAAGAGLAGAAVVTSALATFGPGGMIGGLLTAGTLMTAGGGGIAYGLASPSTTAEAFDEVVGRMLALEILRRLQGIESDPAVWRTLVATEIEVRREYERLDEFSDPGAQGIKELKLKIDTIGRALTYLRENGLEPGPQWDAE</sequence>
<evidence type="ECO:0008006" key="4">
    <source>
        <dbReference type="Google" id="ProtNLM"/>
    </source>
</evidence>